<feature type="domain" description="SWIM-type" evidence="3">
    <location>
        <begin position="55"/>
        <end position="95"/>
    </location>
</feature>
<evidence type="ECO:0000256" key="1">
    <source>
        <dbReference type="ARBA" id="ARBA00022801"/>
    </source>
</evidence>
<dbReference type="InterPro" id="IPR001650">
    <property type="entry name" value="Helicase_C-like"/>
</dbReference>
<dbReference type="GO" id="GO:0005524">
    <property type="term" value="F:ATP binding"/>
    <property type="evidence" value="ECO:0007669"/>
    <property type="project" value="InterPro"/>
</dbReference>
<protein>
    <submittedName>
        <fullName evidence="6">DEAD/DEAH box helicase</fullName>
    </submittedName>
</protein>
<dbReference type="InterPro" id="IPR014001">
    <property type="entry name" value="Helicase_ATP-bd"/>
</dbReference>
<dbReference type="InterPro" id="IPR007527">
    <property type="entry name" value="Znf_SWIM"/>
</dbReference>
<feature type="domain" description="Helicase ATP-binding" evidence="4">
    <location>
        <begin position="801"/>
        <end position="959"/>
    </location>
</feature>
<dbReference type="GO" id="GO:0004386">
    <property type="term" value="F:helicase activity"/>
    <property type="evidence" value="ECO:0007669"/>
    <property type="project" value="UniProtKB-KW"/>
</dbReference>
<keyword evidence="6" id="KW-0547">Nucleotide-binding</keyword>
<dbReference type="RefSeq" id="WP_163285064.1">
    <property type="nucleotide sequence ID" value="NZ_JAAGVY010000013.1"/>
</dbReference>
<keyword evidence="2" id="KW-0862">Zinc</keyword>
<evidence type="ECO:0000313" key="7">
    <source>
        <dbReference type="Proteomes" id="UP000486602"/>
    </source>
</evidence>
<dbReference type="InterPro" id="IPR038718">
    <property type="entry name" value="SNF2-like_sf"/>
</dbReference>
<keyword evidence="6" id="KW-0067">ATP-binding</keyword>
<evidence type="ECO:0000259" key="4">
    <source>
        <dbReference type="PROSITE" id="PS51192"/>
    </source>
</evidence>
<dbReference type="EMBL" id="JAAGVY010000013">
    <property type="protein sequence ID" value="NEN23671.1"/>
    <property type="molecule type" value="Genomic_DNA"/>
</dbReference>
<accession>A0A7K3WRK1</accession>
<sequence length="1249" mass="143498">MISISDRVDGFFNRNVIPEVLQRGRAYYLSGHVESVSIKPLQKNIFFGVKGTMSYQVFLNVDIHSVKLIYEMGCNCPYSGKGACKHIAAAGLWIKANWKTLSLSFDKNQEFTWPEVSKIDQASLEITENGWLLKNFKSFNREVLYRSLYKRHIPELRDFTIRQADKGHYEITLAIRKTYFYSQAEIFTLNAVSDNIDLKLSCSCGDERKRVCDHIAVFLKEVSGKQLTALFTDLDEDFVEKKGAEMLNNYGFDKEANWMDYFEIGFSDNVKTIVPKPSLSNLISPELWSLENPGSAFSTNPNHELPTISDTDQPDFEMGFSLEFDPYDGDFDLIPIVARANKKGVPMSIGFKEYDKIGFSDHVVKQNRDISLLALCNALSVSFGSESMDEKIKYLLEYKTALEEHPNIYLNTAPSHRNFRKGDLLDVKFQSTAPRLKYILTEKDGFVEIQVAFNQGGAEVFLNAENIEDLHRNFLKSGEHIYLLISDSDINHVRSARKLDGKMVALSKLPALFEKYLGYALKSSDVEFINFKKYAVSTQTVTAVAKEIYLSEVGNFVLFRPFIRYENDYLMDALSQESQWEVGEEGIVKTEQDMQKADEFRNELCEIYPMFKDQFSRTDYLHISYRDLMKDNTFIKIFGKFEELEIKVFGLRDLKGLKVNPYPGKVIYSVKSGVDWFEVEAKIAFGDIEIGIDQLKKRFIPGSDYIELSDGSKGIIPAEWLKKLERLFESGEVKGDKLLVSSKKFTLVEELFDALDDEVTLQINDKKSKLLNFDKIQTHPLPKGIKGTLRHYQEDGFQWLCFLDEFKWGGILADDMGLGKTLQIITFLKHVILKTKQANLIVVPTSLLFNWENEIKKFAPSLKVHFYYGSQRIKSTDNFKKYDIVFTSYGHALSDIEVFKDYNFNYVILDESQAIKNPASKRYKAVRLLKANNRIAMTGTPIENNTFDLFAQMSFLNPGFLGAAKNFKNDFAKAIDTDRDENRAAELQRLIKPFVLRRTKKQVATELPDKTEEVLYCEMDKSQQKVYDAFRNEYRNRLIEKIDEEGVNKARFAVLEGLTKLRQICDTPEILPGDEKYTGKSVKIDLLVRHIKEKTANHKILIFSQFVKMLRVIEGRIKEEGISYEYLDGQSNTTQRQASVEHFQEDETCRVFLISLKAGGTGLNLMAADYVYIVDPWWNPAVENQAIDRCYRIGQDKKVIAYRMICKNTVEEKIMELQKKKKAIAGDIVTTDEGILKKLNKDDLMDLFG</sequence>
<feature type="domain" description="SWIM-type" evidence="3">
    <location>
        <begin position="187"/>
        <end position="223"/>
    </location>
</feature>
<dbReference type="SMART" id="SM00490">
    <property type="entry name" value="HELICc"/>
    <property type="match status" value="1"/>
</dbReference>
<dbReference type="SUPFAM" id="SSF52540">
    <property type="entry name" value="P-loop containing nucleoside triphosphate hydrolases"/>
    <property type="match status" value="2"/>
</dbReference>
<organism evidence="6 7">
    <name type="scientific">Cryomorpha ignava</name>
    <dbReference type="NCBI Taxonomy" id="101383"/>
    <lineage>
        <taxon>Bacteria</taxon>
        <taxon>Pseudomonadati</taxon>
        <taxon>Bacteroidota</taxon>
        <taxon>Flavobacteriia</taxon>
        <taxon>Flavobacteriales</taxon>
        <taxon>Cryomorphaceae</taxon>
        <taxon>Cryomorpha</taxon>
    </lineage>
</organism>
<dbReference type="PANTHER" id="PTHR10799">
    <property type="entry name" value="SNF2/RAD54 HELICASE FAMILY"/>
    <property type="match status" value="1"/>
</dbReference>
<dbReference type="PROSITE" id="PS50966">
    <property type="entry name" value="ZF_SWIM"/>
    <property type="match status" value="2"/>
</dbReference>
<dbReference type="CDD" id="cd18012">
    <property type="entry name" value="DEXQc_arch_SWI2_SNF2"/>
    <property type="match status" value="1"/>
</dbReference>
<dbReference type="SMART" id="SM00487">
    <property type="entry name" value="DEXDc"/>
    <property type="match status" value="1"/>
</dbReference>
<keyword evidence="1" id="KW-0378">Hydrolase</keyword>
<keyword evidence="2" id="KW-0479">Metal-binding</keyword>
<dbReference type="Gene3D" id="3.40.50.10810">
    <property type="entry name" value="Tandem AAA-ATPase domain"/>
    <property type="match status" value="1"/>
</dbReference>
<dbReference type="InterPro" id="IPR027417">
    <property type="entry name" value="P-loop_NTPase"/>
</dbReference>
<evidence type="ECO:0000256" key="2">
    <source>
        <dbReference type="PROSITE-ProRule" id="PRU00325"/>
    </source>
</evidence>
<evidence type="ECO:0000313" key="6">
    <source>
        <dbReference type="EMBL" id="NEN23671.1"/>
    </source>
</evidence>
<evidence type="ECO:0000259" key="3">
    <source>
        <dbReference type="PROSITE" id="PS50966"/>
    </source>
</evidence>
<proteinExistence type="predicted"/>
<dbReference type="InterPro" id="IPR000330">
    <property type="entry name" value="SNF2_N"/>
</dbReference>
<dbReference type="CDD" id="cd18793">
    <property type="entry name" value="SF2_C_SNF"/>
    <property type="match status" value="1"/>
</dbReference>
<keyword evidence="7" id="KW-1185">Reference proteome</keyword>
<dbReference type="PROSITE" id="PS51192">
    <property type="entry name" value="HELICASE_ATP_BIND_1"/>
    <property type="match status" value="1"/>
</dbReference>
<dbReference type="Proteomes" id="UP000486602">
    <property type="component" value="Unassembled WGS sequence"/>
</dbReference>
<dbReference type="GO" id="GO:0016787">
    <property type="term" value="F:hydrolase activity"/>
    <property type="evidence" value="ECO:0007669"/>
    <property type="project" value="UniProtKB-KW"/>
</dbReference>
<dbReference type="InterPro" id="IPR049730">
    <property type="entry name" value="SNF2/RAD54-like_C"/>
</dbReference>
<dbReference type="Gene3D" id="3.40.50.300">
    <property type="entry name" value="P-loop containing nucleotide triphosphate hydrolases"/>
    <property type="match status" value="1"/>
</dbReference>
<keyword evidence="6" id="KW-0347">Helicase</keyword>
<comment type="caution">
    <text evidence="6">The sequence shown here is derived from an EMBL/GenBank/DDBJ whole genome shotgun (WGS) entry which is preliminary data.</text>
</comment>
<reference evidence="6 7" key="1">
    <citation type="submission" date="2020-02" db="EMBL/GenBank/DDBJ databases">
        <title>Out from the shadows clarifying the taxonomy of the family Cryomorphaceae and related taxa by utilizing the GTDB taxonomic framework.</title>
        <authorList>
            <person name="Bowman J.P."/>
        </authorList>
    </citation>
    <scope>NUCLEOTIDE SEQUENCE [LARGE SCALE GENOMIC DNA]</scope>
    <source>
        <strain evidence="6 7">QSSC 1-22</strain>
    </source>
</reference>
<dbReference type="Pfam" id="PF00271">
    <property type="entry name" value="Helicase_C"/>
    <property type="match status" value="1"/>
</dbReference>
<dbReference type="PROSITE" id="PS51194">
    <property type="entry name" value="HELICASE_CTER"/>
    <property type="match status" value="1"/>
</dbReference>
<dbReference type="Pfam" id="PF00176">
    <property type="entry name" value="SNF2-rel_dom"/>
    <property type="match status" value="1"/>
</dbReference>
<dbReference type="AlphaFoldDB" id="A0A7K3WRK1"/>
<evidence type="ECO:0000259" key="5">
    <source>
        <dbReference type="PROSITE" id="PS51194"/>
    </source>
</evidence>
<gene>
    <name evidence="6" type="ORF">G3O08_09170</name>
</gene>
<keyword evidence="2" id="KW-0863">Zinc-finger</keyword>
<feature type="domain" description="Helicase C-terminal" evidence="5">
    <location>
        <begin position="1083"/>
        <end position="1236"/>
    </location>
</feature>
<name>A0A7K3WRK1_9FLAO</name>
<dbReference type="GO" id="GO:0008270">
    <property type="term" value="F:zinc ion binding"/>
    <property type="evidence" value="ECO:0007669"/>
    <property type="project" value="UniProtKB-KW"/>
</dbReference>